<proteinExistence type="predicted"/>
<feature type="compositionally biased region" description="Polar residues" evidence="1">
    <location>
        <begin position="362"/>
        <end position="371"/>
    </location>
</feature>
<feature type="compositionally biased region" description="Basic and acidic residues" evidence="1">
    <location>
        <begin position="194"/>
        <end position="206"/>
    </location>
</feature>
<dbReference type="InParanoid" id="A0A1E7FW56"/>
<accession>A0A1E7FW56</accession>
<dbReference type="KEGG" id="fcy:FRACYDRAFT_232546"/>
<feature type="compositionally biased region" description="Low complexity" evidence="1">
    <location>
        <begin position="318"/>
        <end position="344"/>
    </location>
</feature>
<feature type="region of interest" description="Disordered" evidence="1">
    <location>
        <begin position="475"/>
        <end position="503"/>
    </location>
</feature>
<gene>
    <name evidence="3" type="ORF">FRACYDRAFT_232546</name>
</gene>
<protein>
    <recommendedName>
        <fullName evidence="5">PDZ domain-containing protein</fullName>
    </recommendedName>
</protein>
<dbReference type="AlphaFoldDB" id="A0A1E7FW56"/>
<name>A0A1E7FW56_9STRA</name>
<evidence type="ECO:0000256" key="1">
    <source>
        <dbReference type="SAM" id="MobiDB-lite"/>
    </source>
</evidence>
<dbReference type="PANTHER" id="PTHR38909">
    <property type="entry name" value="G PROTEIN GAMMA DOMAIN-CONTAINING PROTEIN"/>
    <property type="match status" value="1"/>
</dbReference>
<evidence type="ECO:0000313" key="3">
    <source>
        <dbReference type="EMBL" id="OEU22391.1"/>
    </source>
</evidence>
<dbReference type="InterPro" id="IPR036034">
    <property type="entry name" value="PDZ_sf"/>
</dbReference>
<keyword evidence="2" id="KW-0812">Transmembrane</keyword>
<dbReference type="OrthoDB" id="49564at2759"/>
<feature type="transmembrane region" description="Helical" evidence="2">
    <location>
        <begin position="64"/>
        <end position="89"/>
    </location>
</feature>
<dbReference type="PANTHER" id="PTHR38909:SF1">
    <property type="entry name" value="G PROTEIN GAMMA DOMAIN-CONTAINING PROTEIN"/>
    <property type="match status" value="1"/>
</dbReference>
<feature type="transmembrane region" description="Helical" evidence="2">
    <location>
        <begin position="27"/>
        <end position="52"/>
    </location>
</feature>
<keyword evidence="2" id="KW-0472">Membrane</keyword>
<organism evidence="3 4">
    <name type="scientific">Fragilariopsis cylindrus CCMP1102</name>
    <dbReference type="NCBI Taxonomy" id="635003"/>
    <lineage>
        <taxon>Eukaryota</taxon>
        <taxon>Sar</taxon>
        <taxon>Stramenopiles</taxon>
        <taxon>Ochrophyta</taxon>
        <taxon>Bacillariophyta</taxon>
        <taxon>Bacillariophyceae</taxon>
        <taxon>Bacillariophycidae</taxon>
        <taxon>Bacillariales</taxon>
        <taxon>Bacillariaceae</taxon>
        <taxon>Fragilariopsis</taxon>
    </lineage>
</organism>
<dbReference type="Proteomes" id="UP000095751">
    <property type="component" value="Unassembled WGS sequence"/>
</dbReference>
<feature type="compositionally biased region" description="Basic and acidic residues" evidence="1">
    <location>
        <begin position="113"/>
        <end position="132"/>
    </location>
</feature>
<feature type="region of interest" description="Disordered" evidence="1">
    <location>
        <begin position="187"/>
        <end position="211"/>
    </location>
</feature>
<keyword evidence="4" id="KW-1185">Reference proteome</keyword>
<evidence type="ECO:0000313" key="4">
    <source>
        <dbReference type="Proteomes" id="UP000095751"/>
    </source>
</evidence>
<keyword evidence="2" id="KW-1133">Transmembrane helix</keyword>
<feature type="compositionally biased region" description="Basic and acidic residues" evidence="1">
    <location>
        <begin position="9"/>
        <end position="20"/>
    </location>
</feature>
<feature type="region of interest" description="Disordered" evidence="1">
    <location>
        <begin position="109"/>
        <end position="134"/>
    </location>
</feature>
<feature type="region of interest" description="Disordered" evidence="1">
    <location>
        <begin position="292"/>
        <end position="386"/>
    </location>
</feature>
<feature type="region of interest" description="Disordered" evidence="1">
    <location>
        <begin position="1"/>
        <end position="22"/>
    </location>
</feature>
<dbReference type="EMBL" id="KV784353">
    <property type="protein sequence ID" value="OEU22391.1"/>
    <property type="molecule type" value="Genomic_DNA"/>
</dbReference>
<evidence type="ECO:0000256" key="2">
    <source>
        <dbReference type="SAM" id="Phobius"/>
    </source>
</evidence>
<reference evidence="3 4" key="1">
    <citation type="submission" date="2016-09" db="EMBL/GenBank/DDBJ databases">
        <title>Extensive genetic diversity and differential bi-allelic expression allows diatom success in the polar Southern Ocean.</title>
        <authorList>
            <consortium name="DOE Joint Genome Institute"/>
            <person name="Mock T."/>
            <person name="Otillar R.P."/>
            <person name="Strauss J."/>
            <person name="Dupont C."/>
            <person name="Frickenhaus S."/>
            <person name="Maumus F."/>
            <person name="Mcmullan M."/>
            <person name="Sanges R."/>
            <person name="Schmutz J."/>
            <person name="Toseland A."/>
            <person name="Valas R."/>
            <person name="Veluchamy A."/>
            <person name="Ward B.J."/>
            <person name="Allen A."/>
            <person name="Barry K."/>
            <person name="Falciatore A."/>
            <person name="Ferrante M."/>
            <person name="Fortunato A.E."/>
            <person name="Gloeckner G."/>
            <person name="Gruber A."/>
            <person name="Hipkin R."/>
            <person name="Janech M."/>
            <person name="Kroth P."/>
            <person name="Leese F."/>
            <person name="Lindquist E."/>
            <person name="Lyon B.R."/>
            <person name="Martin J."/>
            <person name="Mayer C."/>
            <person name="Parker M."/>
            <person name="Quesneville H."/>
            <person name="Raymond J."/>
            <person name="Uhlig C."/>
            <person name="Valentin K.U."/>
            <person name="Worden A.Z."/>
            <person name="Armbrust E.V."/>
            <person name="Bowler C."/>
            <person name="Green B."/>
            <person name="Moulton V."/>
            <person name="Van Oosterhout C."/>
            <person name="Grigoriev I."/>
        </authorList>
    </citation>
    <scope>NUCLEOTIDE SEQUENCE [LARGE SCALE GENOMIC DNA]</scope>
    <source>
        <strain evidence="3 4">CCMP1102</strain>
    </source>
</reference>
<feature type="compositionally biased region" description="Polar residues" evidence="1">
    <location>
        <begin position="483"/>
        <end position="494"/>
    </location>
</feature>
<feature type="region of interest" description="Disordered" evidence="1">
    <location>
        <begin position="437"/>
        <end position="462"/>
    </location>
</feature>
<evidence type="ECO:0008006" key="5">
    <source>
        <dbReference type="Google" id="ProtNLM"/>
    </source>
</evidence>
<feature type="compositionally biased region" description="Basic residues" evidence="1">
    <location>
        <begin position="306"/>
        <end position="317"/>
    </location>
</feature>
<sequence>MPLKREIRHHTSERSTRSMDEESEDDIMSYIPSWFIVVVSLLFVAIFGGALIGGIASGDPNNGFFITSIIVASVLAISVALGVSIRYYLINRAKDDDEYLPKDDIRGTFSSSDEGRYNEEESFNRRPDHDHCQTQPQPNHYLTHTHVESQIKEIQTKSVFGEMSVLSPQTYDEESLTTIGQGRRGFNFSSITSSKRESKVNMREDPPEGAGLSFQTAWNTRGQSQDPSAPKFSTDGEIIADDDIEHKSDTENISENNDDENTVVTVENDRYKNCNDDEGTVVRVKNADNSSGLEIELSSKGESRERRRSRSRSRSKSKSPSARSKSKSPSGSRSAKSTSSSETKTSSKRKQNLQKTDALRPPSSTKSGATNSMTASPIPPTPAASETGSFASSFFKPLSGVFGKNKKTQSNAGASDIGSIHTTTTKHKDLITNDKVPVVNSKKGRPPMMPPSILKKVGDGDKYNKGTSNIRRGMETIGGRIGSTPSTPGNKSTFTIPPPRRIPQTPNGSVVFSEFQSVAGSAYSNGAASSTFDPQAHQRALQKMQKNEASIGANPVGGNPMPMYYEDEDDDKESSVAPSAVLQSEALAYDVFAPPGAIGIVVDTNDKGCIVHSLKKSSPMQGLMNRGDLIIALDDFDVRNMSPASLTKLMAKKSQQAERKFTLIPSDSVQ</sequence>
<dbReference type="SUPFAM" id="SSF50156">
    <property type="entry name" value="PDZ domain-like"/>
    <property type="match status" value="1"/>
</dbReference>